<dbReference type="AlphaFoldDB" id="A0A7R7XU42"/>
<keyword evidence="5" id="KW-0539">Nucleus</keyword>
<dbReference type="Proteomes" id="UP000654913">
    <property type="component" value="Chromosome 6"/>
</dbReference>
<dbReference type="EMBL" id="AP024448">
    <property type="protein sequence ID" value="BCS27766.1"/>
    <property type="molecule type" value="Genomic_DNA"/>
</dbReference>
<protein>
    <recommendedName>
        <fullName evidence="7">Zn(2)-C6 fungal-type domain-containing protein</fullName>
    </recommendedName>
</protein>
<keyword evidence="3" id="KW-0238">DNA-binding</keyword>
<evidence type="ECO:0000256" key="6">
    <source>
        <dbReference type="SAM" id="MobiDB-lite"/>
    </source>
</evidence>
<dbReference type="Pfam" id="PF00172">
    <property type="entry name" value="Zn_clus"/>
    <property type="match status" value="1"/>
</dbReference>
<keyword evidence="4" id="KW-0804">Transcription</keyword>
<proteinExistence type="predicted"/>
<accession>A0A7R7XU42</accession>
<sequence>MDLTRHLEDSSVRPENVAARAPKRPRMKAPKSRRGCSRCKQRHIKCDESHPACNNCANIGRQCPGFQKELRWSKKYERAGKSPSLGTAEQNLNGPPTSIASIEQVDDRSNEAHCIPQDVFNSWSVDTDPSILPFLDSSVFLHGINTLVAENTASDSATANLTPSNALDTTSPGILRTPTHLPTMLIEHWFGSICPMWSAFDSAVSYNRQLAWSSWTSSKAVFYTMQAMSAAYLSVTMPRFCETLSSLSSLAVAAINEEIRLVRISQTPKVKYDLIYAVFTLGNSIHSTASTISENPWLEPARELLSLWTLDMSLSDIPIHSYFCQALTYWEMLLAARGCGSVPAKLAKKRQRYYAHIQQAMGLANYSNNNNTVAQDSTLYGQEQAPLGTGTRPNSWSGVSSEVIDVFGQVLALCHNAHHHSKDQGQNQSQSINANTATASLCDISLAHELQRGLLDMDFESLILMDEVQGFPVQTEDENTPTAHLLQTAEAYRQAALLQLHLAFQDLPVTPQNTVDGLTDAYPGGSMYDMAVQSHQSRNEHILAMALGLVNIIERVPSQSGATSIHLMLYLSAATGLKVEASDGCHGSYGVASMDIVIPGSTLEVSRARQVILARLDGLRQTLPHRRVDSTIEFVKDIWKQYDTQESPARSVVYWLDIMARKGSTVTLW</sequence>
<evidence type="ECO:0000259" key="7">
    <source>
        <dbReference type="PROSITE" id="PS50048"/>
    </source>
</evidence>
<organism evidence="8 9">
    <name type="scientific">Aspergillus puulaauensis</name>
    <dbReference type="NCBI Taxonomy" id="1220207"/>
    <lineage>
        <taxon>Eukaryota</taxon>
        <taxon>Fungi</taxon>
        <taxon>Dikarya</taxon>
        <taxon>Ascomycota</taxon>
        <taxon>Pezizomycotina</taxon>
        <taxon>Eurotiomycetes</taxon>
        <taxon>Eurotiomycetidae</taxon>
        <taxon>Eurotiales</taxon>
        <taxon>Aspergillaceae</taxon>
        <taxon>Aspergillus</taxon>
    </lineage>
</organism>
<dbReference type="Gene3D" id="4.10.240.10">
    <property type="entry name" value="Zn(2)-C6 fungal-type DNA-binding domain"/>
    <property type="match status" value="1"/>
</dbReference>
<evidence type="ECO:0000256" key="1">
    <source>
        <dbReference type="ARBA" id="ARBA00004123"/>
    </source>
</evidence>
<dbReference type="GeneID" id="64977771"/>
<dbReference type="Pfam" id="PF11951">
    <property type="entry name" value="Fungal_trans_2"/>
    <property type="match status" value="1"/>
</dbReference>
<dbReference type="GO" id="GO:0045944">
    <property type="term" value="P:positive regulation of transcription by RNA polymerase II"/>
    <property type="evidence" value="ECO:0007669"/>
    <property type="project" value="TreeGrafter"/>
</dbReference>
<feature type="compositionally biased region" description="Basic and acidic residues" evidence="6">
    <location>
        <begin position="1"/>
        <end position="12"/>
    </location>
</feature>
<gene>
    <name evidence="8" type="ORF">APUU_60814A</name>
</gene>
<dbReference type="GO" id="GO:0000976">
    <property type="term" value="F:transcription cis-regulatory region binding"/>
    <property type="evidence" value="ECO:0007669"/>
    <property type="project" value="TreeGrafter"/>
</dbReference>
<dbReference type="InterPro" id="IPR001138">
    <property type="entry name" value="Zn2Cys6_DnaBD"/>
</dbReference>
<feature type="compositionally biased region" description="Basic residues" evidence="6">
    <location>
        <begin position="21"/>
        <end position="34"/>
    </location>
</feature>
<evidence type="ECO:0000313" key="8">
    <source>
        <dbReference type="EMBL" id="BCS27766.1"/>
    </source>
</evidence>
<dbReference type="PROSITE" id="PS50048">
    <property type="entry name" value="ZN2_CY6_FUNGAL_2"/>
    <property type="match status" value="1"/>
</dbReference>
<evidence type="ECO:0000256" key="2">
    <source>
        <dbReference type="ARBA" id="ARBA00023015"/>
    </source>
</evidence>
<keyword evidence="9" id="KW-1185">Reference proteome</keyword>
<dbReference type="OrthoDB" id="39175at2759"/>
<dbReference type="GO" id="GO:0005634">
    <property type="term" value="C:nucleus"/>
    <property type="evidence" value="ECO:0007669"/>
    <property type="project" value="UniProtKB-SubCell"/>
</dbReference>
<dbReference type="GO" id="GO:0000981">
    <property type="term" value="F:DNA-binding transcription factor activity, RNA polymerase II-specific"/>
    <property type="evidence" value="ECO:0007669"/>
    <property type="project" value="InterPro"/>
</dbReference>
<dbReference type="PROSITE" id="PS00463">
    <property type="entry name" value="ZN2_CY6_FUNGAL_1"/>
    <property type="match status" value="1"/>
</dbReference>
<feature type="compositionally biased region" description="Polar residues" evidence="6">
    <location>
        <begin position="84"/>
        <end position="96"/>
    </location>
</feature>
<reference evidence="8" key="2">
    <citation type="submission" date="2021-02" db="EMBL/GenBank/DDBJ databases">
        <title>Aspergillus puulaauensis MK2 genome sequence.</title>
        <authorList>
            <person name="Futagami T."/>
            <person name="Mori K."/>
            <person name="Kadooka C."/>
            <person name="Tanaka T."/>
        </authorList>
    </citation>
    <scope>NUCLEOTIDE SEQUENCE</scope>
    <source>
        <strain evidence="8">MK2</strain>
    </source>
</reference>
<reference evidence="8" key="1">
    <citation type="submission" date="2021-01" db="EMBL/GenBank/DDBJ databases">
        <authorList>
            <consortium name="Aspergillus puulaauensis MK2 genome sequencing consortium"/>
            <person name="Kazuki M."/>
            <person name="Futagami T."/>
        </authorList>
    </citation>
    <scope>NUCLEOTIDE SEQUENCE</scope>
    <source>
        <strain evidence="8">MK2</strain>
    </source>
</reference>
<evidence type="ECO:0000256" key="5">
    <source>
        <dbReference type="ARBA" id="ARBA00023242"/>
    </source>
</evidence>
<comment type="subcellular location">
    <subcellularLocation>
        <location evidence="1">Nucleus</location>
    </subcellularLocation>
</comment>
<feature type="region of interest" description="Disordered" evidence="6">
    <location>
        <begin position="1"/>
        <end position="34"/>
    </location>
</feature>
<name>A0A7R7XU42_9EURO</name>
<feature type="domain" description="Zn(2)-C6 fungal-type" evidence="7">
    <location>
        <begin position="35"/>
        <end position="63"/>
    </location>
</feature>
<dbReference type="PANTHER" id="PTHR37534">
    <property type="entry name" value="TRANSCRIPTIONAL ACTIVATOR PROTEIN UGA3"/>
    <property type="match status" value="1"/>
</dbReference>
<dbReference type="RefSeq" id="XP_041559960.1">
    <property type="nucleotide sequence ID" value="XM_041694095.1"/>
</dbReference>
<dbReference type="CDD" id="cd00067">
    <property type="entry name" value="GAL4"/>
    <property type="match status" value="1"/>
</dbReference>
<dbReference type="SUPFAM" id="SSF57701">
    <property type="entry name" value="Zn2/Cys6 DNA-binding domain"/>
    <property type="match status" value="1"/>
</dbReference>
<keyword evidence="2" id="KW-0805">Transcription regulation</keyword>
<dbReference type="KEGG" id="apuu:APUU_60814A"/>
<dbReference type="GO" id="GO:0008270">
    <property type="term" value="F:zinc ion binding"/>
    <property type="evidence" value="ECO:0007669"/>
    <property type="project" value="InterPro"/>
</dbReference>
<dbReference type="InterPro" id="IPR036864">
    <property type="entry name" value="Zn2-C6_fun-type_DNA-bd_sf"/>
</dbReference>
<evidence type="ECO:0000256" key="4">
    <source>
        <dbReference type="ARBA" id="ARBA00023163"/>
    </source>
</evidence>
<evidence type="ECO:0000256" key="3">
    <source>
        <dbReference type="ARBA" id="ARBA00023125"/>
    </source>
</evidence>
<dbReference type="PANTHER" id="PTHR37534:SF11">
    <property type="entry name" value="ZN(II)2CYS6 TRANSCRIPTION FACTOR (EUROFUNG)"/>
    <property type="match status" value="1"/>
</dbReference>
<dbReference type="InterPro" id="IPR021858">
    <property type="entry name" value="Fun_TF"/>
</dbReference>
<dbReference type="SMART" id="SM00066">
    <property type="entry name" value="GAL4"/>
    <property type="match status" value="1"/>
</dbReference>
<evidence type="ECO:0000313" key="9">
    <source>
        <dbReference type="Proteomes" id="UP000654913"/>
    </source>
</evidence>
<feature type="region of interest" description="Disordered" evidence="6">
    <location>
        <begin position="77"/>
        <end position="96"/>
    </location>
</feature>